<organism evidence="2 3">
    <name type="scientific">Bacteroides fragilis</name>
    <dbReference type="NCBI Taxonomy" id="817"/>
    <lineage>
        <taxon>Bacteria</taxon>
        <taxon>Pseudomonadati</taxon>
        <taxon>Bacteroidota</taxon>
        <taxon>Bacteroidia</taxon>
        <taxon>Bacteroidales</taxon>
        <taxon>Bacteroidaceae</taxon>
        <taxon>Bacteroides</taxon>
    </lineage>
</organism>
<dbReference type="Proteomes" id="UP000266644">
    <property type="component" value="Unassembled WGS sequence"/>
</dbReference>
<evidence type="ECO:0000313" key="3">
    <source>
        <dbReference type="Proteomes" id="UP000266644"/>
    </source>
</evidence>
<comment type="caution">
    <text evidence="2">The sequence shown here is derived from an EMBL/GenBank/DDBJ whole genome shotgun (WGS) entry which is preliminary data.</text>
</comment>
<dbReference type="RefSeq" id="WP_075964296.1">
    <property type="nucleotide sequence ID" value="NZ_CAXSXC010000042.1"/>
</dbReference>
<dbReference type="EMBL" id="QRJE01000057">
    <property type="protein sequence ID" value="RHH05308.1"/>
    <property type="molecule type" value="Genomic_DNA"/>
</dbReference>
<evidence type="ECO:0000313" key="2">
    <source>
        <dbReference type="EMBL" id="RHH05308.1"/>
    </source>
</evidence>
<accession>A0A396BQ62</accession>
<evidence type="ECO:0008006" key="4">
    <source>
        <dbReference type="Google" id="ProtNLM"/>
    </source>
</evidence>
<keyword evidence="1" id="KW-0472">Membrane</keyword>
<sequence length="138" mass="16522">MIIYDSKIARLLQGRLNPYDYVTLPLVTLTALPYGEKGIWEEMEMSIHRRQYTECFCVSLLPSLLLGWQVCWGFAALPLFAYYLLYWAERLAVGHSAFDYEAEKESEEVSYFVVRKHFAWRKWYWKKELPAIDRSWFC</sequence>
<feature type="transmembrane region" description="Helical" evidence="1">
    <location>
        <begin position="66"/>
        <end position="85"/>
    </location>
</feature>
<gene>
    <name evidence="2" type="ORF">DW228_23235</name>
</gene>
<protein>
    <recommendedName>
        <fullName evidence="4">Transmembrane protein</fullName>
    </recommendedName>
</protein>
<name>A0A396BQ62_BACFG</name>
<keyword evidence="1" id="KW-1133">Transmembrane helix</keyword>
<keyword evidence="1" id="KW-0812">Transmembrane</keyword>
<dbReference type="AlphaFoldDB" id="A0A396BQ62"/>
<evidence type="ECO:0000256" key="1">
    <source>
        <dbReference type="SAM" id="Phobius"/>
    </source>
</evidence>
<proteinExistence type="predicted"/>
<reference evidence="2 3" key="1">
    <citation type="submission" date="2018-08" db="EMBL/GenBank/DDBJ databases">
        <title>A genome reference for cultivated species of the human gut microbiota.</title>
        <authorList>
            <person name="Zou Y."/>
            <person name="Xue W."/>
            <person name="Luo G."/>
        </authorList>
    </citation>
    <scope>NUCLEOTIDE SEQUENCE [LARGE SCALE GENOMIC DNA]</scope>
    <source>
        <strain evidence="2 3">AM18-6</strain>
    </source>
</reference>